<evidence type="ECO:0000313" key="3">
    <source>
        <dbReference type="Proteomes" id="UP000728032"/>
    </source>
</evidence>
<accession>A0A7R9LU28</accession>
<protein>
    <submittedName>
        <fullName evidence="2">Uncharacterized protein</fullName>
    </submittedName>
</protein>
<sequence length="252" mass="28570">MNFNCLIICLAVTAANFGQSYGLQARSRQRATGGRADDKGCSKREFDRRMSNVFGQFGPEDYSFPKTREDLKEYCRHDARELSKKYSDDCLEGTSQTLLTLGNYNFDKVNKQYCSKSGKKKDAFVSWGSCGNSARPKLGVCWTKMISVLAVANKVRNDKSKVPIVCCNYYEWVRCTVSALKEKASTTCSKEAIDGYESHIRKSTVESMNLICSKYEDDSAKCASLMTELPNTKPKKLYKTPYLYIFEIFKNL</sequence>
<evidence type="ECO:0000256" key="1">
    <source>
        <dbReference type="SAM" id="SignalP"/>
    </source>
</evidence>
<reference evidence="2" key="1">
    <citation type="submission" date="2020-11" db="EMBL/GenBank/DDBJ databases">
        <authorList>
            <person name="Tran Van P."/>
        </authorList>
    </citation>
    <scope>NUCLEOTIDE SEQUENCE</scope>
</reference>
<evidence type="ECO:0000313" key="2">
    <source>
        <dbReference type="EMBL" id="CAD7647943.1"/>
    </source>
</evidence>
<dbReference type="PANTHER" id="PTHR33964">
    <property type="entry name" value="RE45066P-RELATED"/>
    <property type="match status" value="1"/>
</dbReference>
<dbReference type="PANTHER" id="PTHR33964:SF1">
    <property type="entry name" value="RE45066P"/>
    <property type="match status" value="1"/>
</dbReference>
<dbReference type="EMBL" id="OC917766">
    <property type="protein sequence ID" value="CAD7647943.1"/>
    <property type="molecule type" value="Genomic_DNA"/>
</dbReference>
<dbReference type="Proteomes" id="UP000728032">
    <property type="component" value="Unassembled WGS sequence"/>
</dbReference>
<feature type="signal peptide" evidence="1">
    <location>
        <begin position="1"/>
        <end position="22"/>
    </location>
</feature>
<name>A0A7R9LU28_9ACAR</name>
<feature type="chain" id="PRO_5036211300" evidence="1">
    <location>
        <begin position="23"/>
        <end position="252"/>
    </location>
</feature>
<gene>
    <name evidence="2" type="ORF">ONB1V03_LOCUS6512</name>
</gene>
<proteinExistence type="predicted"/>
<dbReference type="AlphaFoldDB" id="A0A7R9LU28"/>
<dbReference type="OrthoDB" id="6486969at2759"/>
<keyword evidence="1" id="KW-0732">Signal</keyword>
<organism evidence="2">
    <name type="scientific">Oppiella nova</name>
    <dbReference type="NCBI Taxonomy" id="334625"/>
    <lineage>
        <taxon>Eukaryota</taxon>
        <taxon>Metazoa</taxon>
        <taxon>Ecdysozoa</taxon>
        <taxon>Arthropoda</taxon>
        <taxon>Chelicerata</taxon>
        <taxon>Arachnida</taxon>
        <taxon>Acari</taxon>
        <taxon>Acariformes</taxon>
        <taxon>Sarcoptiformes</taxon>
        <taxon>Oribatida</taxon>
        <taxon>Brachypylina</taxon>
        <taxon>Oppioidea</taxon>
        <taxon>Oppiidae</taxon>
        <taxon>Oppiella</taxon>
    </lineage>
</organism>
<dbReference type="EMBL" id="CAJPVJ010002941">
    <property type="protein sequence ID" value="CAG2166997.1"/>
    <property type="molecule type" value="Genomic_DNA"/>
</dbReference>
<keyword evidence="3" id="KW-1185">Reference proteome</keyword>